<evidence type="ECO:0000313" key="1">
    <source>
        <dbReference type="EMBL" id="CUP29465.1"/>
    </source>
</evidence>
<dbReference type="Proteomes" id="UP000095765">
    <property type="component" value="Unassembled WGS sequence"/>
</dbReference>
<protein>
    <submittedName>
        <fullName evidence="1">Uncharacterized protein</fullName>
    </submittedName>
</protein>
<evidence type="ECO:0000313" key="2">
    <source>
        <dbReference type="Proteomes" id="UP000095765"/>
    </source>
</evidence>
<proteinExistence type="predicted"/>
<dbReference type="EMBL" id="CZBE01000002">
    <property type="protein sequence ID" value="CUP29465.1"/>
    <property type="molecule type" value="Genomic_DNA"/>
</dbReference>
<sequence>MLEDIKNIRRQHAAPKNGEVGNNLLRHRLFNHVEHIVNIAAHRVNAKRTVAGQQLPRYLLDTDNALPKLLMHADQLADRGLVGNNNVVSVQHCERLVADKGLRAPDRMPQAARLLLADILDVAQTRQGDHLVVQILLAGGKKLFLQFRRMIEMILNQRFAAVGNNQDILDPACDSLLHDILDSGLVHNRKHLLGNGLGCG</sequence>
<dbReference type="AlphaFoldDB" id="A0A174M630"/>
<accession>A0A174M630</accession>
<name>A0A174M630_9FIRM</name>
<gene>
    <name evidence="1" type="ORF">ERS852551_00338</name>
</gene>
<reference evidence="1 2" key="1">
    <citation type="submission" date="2015-09" db="EMBL/GenBank/DDBJ databases">
        <authorList>
            <consortium name="Pathogen Informatics"/>
        </authorList>
    </citation>
    <scope>NUCLEOTIDE SEQUENCE [LARGE SCALE GENOMIC DNA]</scope>
    <source>
        <strain evidence="1 2">2789STDY5834939</strain>
    </source>
</reference>
<organism evidence="1 2">
    <name type="scientific">Anaerotruncus colihominis</name>
    <dbReference type="NCBI Taxonomy" id="169435"/>
    <lineage>
        <taxon>Bacteria</taxon>
        <taxon>Bacillati</taxon>
        <taxon>Bacillota</taxon>
        <taxon>Clostridia</taxon>
        <taxon>Eubacteriales</taxon>
        <taxon>Oscillospiraceae</taxon>
        <taxon>Anaerotruncus</taxon>
    </lineage>
</organism>